<feature type="region of interest" description="Disordered" evidence="1">
    <location>
        <begin position="1"/>
        <end position="30"/>
    </location>
</feature>
<feature type="region of interest" description="Disordered" evidence="1">
    <location>
        <begin position="42"/>
        <end position="82"/>
    </location>
</feature>
<feature type="compositionally biased region" description="Basic and acidic residues" evidence="1">
    <location>
        <begin position="127"/>
        <end position="144"/>
    </location>
</feature>
<feature type="compositionally biased region" description="Basic and acidic residues" evidence="1">
    <location>
        <begin position="9"/>
        <end position="30"/>
    </location>
</feature>
<dbReference type="EMBL" id="JASAOG010000031">
    <property type="protein sequence ID" value="KAK0061198.1"/>
    <property type="molecule type" value="Genomic_DNA"/>
</dbReference>
<organism evidence="2 3">
    <name type="scientific">Biomphalaria pfeifferi</name>
    <name type="common">Bloodfluke planorb</name>
    <name type="synonym">Freshwater snail</name>
    <dbReference type="NCBI Taxonomy" id="112525"/>
    <lineage>
        <taxon>Eukaryota</taxon>
        <taxon>Metazoa</taxon>
        <taxon>Spiralia</taxon>
        <taxon>Lophotrochozoa</taxon>
        <taxon>Mollusca</taxon>
        <taxon>Gastropoda</taxon>
        <taxon>Heterobranchia</taxon>
        <taxon>Euthyneura</taxon>
        <taxon>Panpulmonata</taxon>
        <taxon>Hygrophila</taxon>
        <taxon>Lymnaeoidea</taxon>
        <taxon>Planorbidae</taxon>
        <taxon>Biomphalaria</taxon>
    </lineage>
</organism>
<accession>A0AAD8BV32</accession>
<feature type="compositionally biased region" description="Low complexity" evidence="1">
    <location>
        <begin position="42"/>
        <end position="51"/>
    </location>
</feature>
<proteinExistence type="predicted"/>
<evidence type="ECO:0000313" key="3">
    <source>
        <dbReference type="Proteomes" id="UP001233172"/>
    </source>
</evidence>
<reference evidence="2" key="1">
    <citation type="journal article" date="2023" name="PLoS Negl. Trop. Dis.">
        <title>A genome sequence for Biomphalaria pfeifferi, the major vector snail for the human-infecting parasite Schistosoma mansoni.</title>
        <authorList>
            <person name="Bu L."/>
            <person name="Lu L."/>
            <person name="Laidemitt M.R."/>
            <person name="Zhang S.M."/>
            <person name="Mutuku M."/>
            <person name="Mkoji G."/>
            <person name="Steinauer M."/>
            <person name="Loker E.S."/>
        </authorList>
    </citation>
    <scope>NUCLEOTIDE SEQUENCE</scope>
    <source>
        <strain evidence="2">KasaAsao</strain>
    </source>
</reference>
<evidence type="ECO:0000256" key="1">
    <source>
        <dbReference type="SAM" id="MobiDB-lite"/>
    </source>
</evidence>
<feature type="non-terminal residue" evidence="2">
    <location>
        <position position="144"/>
    </location>
</feature>
<dbReference type="AlphaFoldDB" id="A0AAD8BV32"/>
<comment type="caution">
    <text evidence="2">The sequence shown here is derived from an EMBL/GenBank/DDBJ whole genome shotgun (WGS) entry which is preliminary data.</text>
</comment>
<dbReference type="Proteomes" id="UP001233172">
    <property type="component" value="Unassembled WGS sequence"/>
</dbReference>
<sequence>MYFVKARKHFDEQDSHETQDKGKKDRYQRSDSARLLLQALPTTVTVTTLSPPQQPKNGEDTKVSSQMPDSKRRFQVDSSVDANDFKFDELPDAVCFRPKKDLSNLTTSPSLNSQPSSSGLSSGNGLEVKRIDSVETGEHVRPAE</sequence>
<gene>
    <name evidence="2" type="ORF">Bpfe_009359</name>
</gene>
<evidence type="ECO:0000313" key="2">
    <source>
        <dbReference type="EMBL" id="KAK0061198.1"/>
    </source>
</evidence>
<name>A0AAD8BV32_BIOPF</name>
<feature type="region of interest" description="Disordered" evidence="1">
    <location>
        <begin position="100"/>
        <end position="144"/>
    </location>
</feature>
<protein>
    <submittedName>
        <fullName evidence="2">Uncharacterized protein</fullName>
    </submittedName>
</protein>
<feature type="compositionally biased region" description="Low complexity" evidence="1">
    <location>
        <begin position="103"/>
        <end position="126"/>
    </location>
</feature>
<reference evidence="2" key="2">
    <citation type="submission" date="2023-04" db="EMBL/GenBank/DDBJ databases">
        <authorList>
            <person name="Bu L."/>
            <person name="Lu L."/>
            <person name="Laidemitt M.R."/>
            <person name="Zhang S.M."/>
            <person name="Mutuku M."/>
            <person name="Mkoji G."/>
            <person name="Steinauer M."/>
            <person name="Loker E.S."/>
        </authorList>
    </citation>
    <scope>NUCLEOTIDE SEQUENCE</scope>
    <source>
        <strain evidence="2">KasaAsao</strain>
        <tissue evidence="2">Whole Snail</tissue>
    </source>
</reference>
<keyword evidence="3" id="KW-1185">Reference proteome</keyword>